<keyword evidence="6" id="KW-0863">Zinc-finger</keyword>
<dbReference type="InterPro" id="IPR013087">
    <property type="entry name" value="Znf_C2H2_type"/>
</dbReference>
<keyword evidence="10" id="KW-1185">Reference proteome</keyword>
<comment type="caution">
    <text evidence="9">The sequence shown here is derived from an EMBL/GenBank/DDBJ whole genome shotgun (WGS) entry which is preliminary data.</text>
</comment>
<name>A0AA36M3V4_CYLNA</name>
<dbReference type="PANTHER" id="PTHR24399:SF23">
    <property type="entry name" value="C2H2-TYPE DOMAIN-CONTAINING PROTEIN"/>
    <property type="match status" value="1"/>
</dbReference>
<feature type="domain" description="C2H2-type" evidence="8">
    <location>
        <begin position="1526"/>
        <end position="1554"/>
    </location>
</feature>
<sequence>MDTTTPWSGWEDDESDSKDRVREQLSEMRAREDASDGQTPKRKRGRPRKNETKSHENKKRAKRKSRARQDSTDSTEDDEDLVLDDDDAEEEEADEVEEPEEDPNDPEFEPNRRTSRRNRKPVKTYNTKLLLREEMSKARESFSKSGRGRGRGRPRGSGRKTCVDLTFLEDPRRTRVTDENEFDRLLDEEVAMYEKHLPTLPPVIPDPSQRLYVVRVDSVEALTNAGAGFRLMTSCVTDDMMVSLFHLATDKYFVNTNAEDVVQLAQVLRHVWNQLPLYTRLAWEDAAHKAALKNHTDREEEESAGEEGVHVRKEVMPVREFPFGLDPMLSKSWRAQAFNGPAVSDMVRKQRPILSSCCSIRETWRSFIDVQSHLLAAHYTAMFYACHFCGVLHQSVEALLTHVDCSRWTSMLLNRMVKGGDKQKVEMKVAYLFMVCTDCGLWLPIRVNYPPDRLPKAWCFFATVMENHSCKKLVPLVVYMAEAVDVPSRDARLVVHFVPSFLKNFPVSCEECQINAFSSPDEMDHHFQNVHHTRFKCTKCGECSGTEMFHRAHLASHLSDSLLLADYLRTSCTFYPPPFCDGPPVVGANGETPACGGCTSTITPSPMGHDLLDHCEPLVKTKLINALTLAKSAVSDDDDDDEDTKRRADMGFENFDYSELEFSPDEKEAKNLINEFFHKVNGTSEPDDDVLDWSIRVNDYKKVVELLSPERKLGVNFAAPRTVLGSDNFADLLVTKFTKRISLPISACMELLSGNLLLKRFMYCTACNSILASPSGLDTHNNTKCGTESLVSLFCPPAPVNSELECPTCSKSVCSISGFRAHMAIQHGIYVEYKTGTQLGMTPESNASLQDIAARYPDTRTAVARDTDNALWLRYGILQPRSHFEMQLNLAKRGIKVIGMDPKENGTPNQSTPRGGLRPIMARRSAFTLNDSPSPPGLMRRDDSPAFTSASALAQGINQHYIKPFVLVNNMLRCKFCAHQTCTQTMMRDHLQSNHVLVCRACGNGFAHREALTRHGKLGRCSMQFKDVSVKQISADCGVCYKRMSLANAYLHLFREHLNAVLYGTVSGQVYPEHLNLHVDQSLAEVLPVKEVAPITPLPAPSEHSERRNREVVVYKVPPNADCTCYLCGMQMANADQLNNHLSRHPEKWTKCPFCIDYTPIADHEAMRVHLTQRHMDKKDGNLCCRYCQRIIAGESCAHLLYMCTQTRKCALCYGNQVMKNSAEMTVHWTNKHLDILRRFQCSDCGMTFCHVKDFWSHQCRSHFMQQKCSCGFSVTFSSRTAFLLHFGMHIDEANMTCKLCKFKFSSKVALQNHRLSHAIMVNSATGRQLIILDPKLAQAEQQLQQQQQQQQEAKKPRRSAKELDALIEEKRFTADITLTVRSIVRQVCESLGEVYNQKDSPSPSDVLVANNDDDIIELDSPGVDDDLVDSAEATANAHRASLMAQVRVEVADNVGNVGSSMPGYVEDDDENAVECLPENVKAEYGSAVVKEVHDDNNDDDLQVIGEVEHAPGVTSSAVVTREKKYKCSRCSSMFITAHAAKLHEETSHSTDAGGICEKVFGIPLKGFFFVCRNCCAAFESQQQFKNHRLCHGPTGSVSCGECSAIAYNTPLFEHHRNAHATKDRLFYGCSQCSMMFRTDARLMFHLREAHGVPLFFFCKACHLGGTHEKSIYVHVALKSQRCRQFGQQKNWTNLMTIGVCPANVLHYQPKSPVTHEMMISRGSVEVVVPSECSHRSFLAPTDSLITCRECFCTMTAASFTAAEAYRNGGVSKELAMTLDNGLDFPFTSVFEPTPSETMQTLQGRAIAPRIDPAASYFGNGLRSTDPPRLAPRPIVSSARVATVAPLNRALPVLKRRSVQSSNSDVITLGDEEPGPSAAKRAPLPVQRSRFHDPTVAKCKVCEAPMPSAQIMSLHELHKNGMKWFCLDCASAQMDEVEAMKHYFTVHVKVAEQKCVERGQLFRPLHYELQCPFPKCREPLSTLTNLRIHINNKHRAETAYSSSACMFRFCSPFAKAKHDGQHSSYESVNGVEGTCCPLCGTLNQWNIQMPGSTYTMSHIAVHGLRRYHMCRDCFVCFKGDYDCIRMRTHFETTHCTVIPKTNNRELLCKLCREVVLKSHLTEHVIEKHLVTGFKSRDPKWQGKLIVKTGAVTRRFLGFDRIYHVGDDSDMD</sequence>
<feature type="compositionally biased region" description="Basic residues" evidence="7">
    <location>
        <begin position="113"/>
        <end position="122"/>
    </location>
</feature>
<dbReference type="GO" id="GO:0000978">
    <property type="term" value="F:RNA polymerase II cis-regulatory region sequence-specific DNA binding"/>
    <property type="evidence" value="ECO:0007669"/>
    <property type="project" value="TreeGrafter"/>
</dbReference>
<feature type="domain" description="C2H2-type" evidence="8">
    <location>
        <begin position="1240"/>
        <end position="1268"/>
    </location>
</feature>
<evidence type="ECO:0000256" key="4">
    <source>
        <dbReference type="ARBA" id="ARBA00022833"/>
    </source>
</evidence>
<feature type="compositionally biased region" description="Basic residues" evidence="7">
    <location>
        <begin position="56"/>
        <end position="66"/>
    </location>
</feature>
<evidence type="ECO:0000313" key="9">
    <source>
        <dbReference type="EMBL" id="CAJ0596915.1"/>
    </source>
</evidence>
<evidence type="ECO:0000259" key="8">
    <source>
        <dbReference type="PROSITE" id="PS50157"/>
    </source>
</evidence>
<proteinExistence type="predicted"/>
<keyword evidence="5" id="KW-0539">Nucleus</keyword>
<dbReference type="EMBL" id="CATQJL010000223">
    <property type="protein sequence ID" value="CAJ0596915.1"/>
    <property type="molecule type" value="Genomic_DNA"/>
</dbReference>
<feature type="compositionally biased region" description="Acidic residues" evidence="7">
    <location>
        <begin position="73"/>
        <end position="108"/>
    </location>
</feature>
<organism evidence="9 10">
    <name type="scientific">Cylicocyclus nassatus</name>
    <name type="common">Nematode worm</name>
    <dbReference type="NCBI Taxonomy" id="53992"/>
    <lineage>
        <taxon>Eukaryota</taxon>
        <taxon>Metazoa</taxon>
        <taxon>Ecdysozoa</taxon>
        <taxon>Nematoda</taxon>
        <taxon>Chromadorea</taxon>
        <taxon>Rhabditida</taxon>
        <taxon>Rhabditina</taxon>
        <taxon>Rhabditomorpha</taxon>
        <taxon>Strongyloidea</taxon>
        <taxon>Strongylidae</taxon>
        <taxon>Cylicocyclus</taxon>
    </lineage>
</organism>
<reference evidence="9" key="1">
    <citation type="submission" date="2023-07" db="EMBL/GenBank/DDBJ databases">
        <authorList>
            <consortium name="CYATHOMIX"/>
        </authorList>
    </citation>
    <scope>NUCLEOTIDE SEQUENCE</scope>
    <source>
        <strain evidence="9">N/A</strain>
    </source>
</reference>
<feature type="compositionally biased region" description="Basic and acidic residues" evidence="7">
    <location>
        <begin position="130"/>
        <end position="142"/>
    </location>
</feature>
<dbReference type="GO" id="GO:0005654">
    <property type="term" value="C:nucleoplasm"/>
    <property type="evidence" value="ECO:0007669"/>
    <property type="project" value="TreeGrafter"/>
</dbReference>
<evidence type="ECO:0000256" key="1">
    <source>
        <dbReference type="ARBA" id="ARBA00004123"/>
    </source>
</evidence>
<dbReference type="PROSITE" id="PS50157">
    <property type="entry name" value="ZINC_FINGER_C2H2_2"/>
    <property type="match status" value="3"/>
</dbReference>
<feature type="domain" description="C2H2-type" evidence="8">
    <location>
        <begin position="1628"/>
        <end position="1651"/>
    </location>
</feature>
<dbReference type="SMART" id="SM00355">
    <property type="entry name" value="ZnF_C2H2"/>
    <property type="match status" value="19"/>
</dbReference>
<evidence type="ECO:0000256" key="3">
    <source>
        <dbReference type="ARBA" id="ARBA00022737"/>
    </source>
</evidence>
<comment type="subcellular location">
    <subcellularLocation>
        <location evidence="1">Nucleus</location>
    </subcellularLocation>
</comment>
<evidence type="ECO:0000256" key="5">
    <source>
        <dbReference type="ARBA" id="ARBA00023242"/>
    </source>
</evidence>
<evidence type="ECO:0000256" key="7">
    <source>
        <dbReference type="SAM" id="MobiDB-lite"/>
    </source>
</evidence>
<keyword evidence="4" id="KW-0862">Zinc</keyword>
<dbReference type="GO" id="GO:0001227">
    <property type="term" value="F:DNA-binding transcription repressor activity, RNA polymerase II-specific"/>
    <property type="evidence" value="ECO:0007669"/>
    <property type="project" value="TreeGrafter"/>
</dbReference>
<dbReference type="PANTHER" id="PTHR24399">
    <property type="entry name" value="ZINC FINGER AND BTB DOMAIN-CONTAINING"/>
    <property type="match status" value="1"/>
</dbReference>
<protein>
    <recommendedName>
        <fullName evidence="8">C2H2-type domain-containing protein</fullName>
    </recommendedName>
</protein>
<dbReference type="InterPro" id="IPR017956">
    <property type="entry name" value="AT_hook_DNA-bd_motif"/>
</dbReference>
<feature type="compositionally biased region" description="Basic residues" evidence="7">
    <location>
        <begin position="146"/>
        <end position="158"/>
    </location>
</feature>
<feature type="region of interest" description="Disordered" evidence="7">
    <location>
        <begin position="1"/>
        <end position="160"/>
    </location>
</feature>
<evidence type="ECO:0000313" key="10">
    <source>
        <dbReference type="Proteomes" id="UP001176961"/>
    </source>
</evidence>
<evidence type="ECO:0000256" key="6">
    <source>
        <dbReference type="PROSITE-ProRule" id="PRU00042"/>
    </source>
</evidence>
<dbReference type="PROSITE" id="PS00028">
    <property type="entry name" value="ZINC_FINGER_C2H2_1"/>
    <property type="match status" value="8"/>
</dbReference>
<evidence type="ECO:0000256" key="2">
    <source>
        <dbReference type="ARBA" id="ARBA00022723"/>
    </source>
</evidence>
<accession>A0AA36M3V4</accession>
<feature type="compositionally biased region" description="Basic and acidic residues" evidence="7">
    <location>
        <begin position="17"/>
        <end position="34"/>
    </location>
</feature>
<dbReference type="Proteomes" id="UP001176961">
    <property type="component" value="Unassembled WGS sequence"/>
</dbReference>
<dbReference type="GO" id="GO:0008270">
    <property type="term" value="F:zinc ion binding"/>
    <property type="evidence" value="ECO:0007669"/>
    <property type="project" value="UniProtKB-KW"/>
</dbReference>
<dbReference type="SMART" id="SM00384">
    <property type="entry name" value="AT_hook"/>
    <property type="match status" value="2"/>
</dbReference>
<keyword evidence="3" id="KW-0677">Repeat</keyword>
<keyword evidence="2" id="KW-0479">Metal-binding</keyword>
<gene>
    <name evidence="9" type="ORF">CYNAS_LOCUS8898</name>
</gene>